<feature type="domain" description="Methyltransferase" evidence="1">
    <location>
        <begin position="60"/>
        <end position="156"/>
    </location>
</feature>
<organism evidence="2 3">
    <name type="scientific">Pseudosporangium ferrugineum</name>
    <dbReference type="NCBI Taxonomy" id="439699"/>
    <lineage>
        <taxon>Bacteria</taxon>
        <taxon>Bacillati</taxon>
        <taxon>Actinomycetota</taxon>
        <taxon>Actinomycetes</taxon>
        <taxon>Micromonosporales</taxon>
        <taxon>Micromonosporaceae</taxon>
        <taxon>Pseudosporangium</taxon>
    </lineage>
</organism>
<name>A0A2T0SIN3_9ACTN</name>
<accession>A0A2T0SIN3</accession>
<sequence>MTDTFDDTTRARMASIEANWDERTPIHAASAFYDVAGRDPEDWFAAYEWADLGDLTGRDVLHLQCHLGTETVAFARRGARSVTGLDLSGAAVAEARRIAAARDAPVEYVRANVYDAAAALGDRRFDVVYTGKGALCYLPDLDRWAAVVAGLLRPGGLAYVVEFHPALTSLGLVPRDPRERELLLRNDMIGGRGAAELDATRTYTDGPALTAATTSYEWAHGLGEVVTALSGAGLRIRSLRESDELPWPRWPHMERTPQGWWRLPATAPKVPLFYALLAEASTSAPGRR</sequence>
<reference evidence="2 3" key="1">
    <citation type="submission" date="2018-03" db="EMBL/GenBank/DDBJ databases">
        <title>Genomic Encyclopedia of Archaeal and Bacterial Type Strains, Phase II (KMG-II): from individual species to whole genera.</title>
        <authorList>
            <person name="Goeker M."/>
        </authorList>
    </citation>
    <scope>NUCLEOTIDE SEQUENCE [LARGE SCALE GENOMIC DNA]</scope>
    <source>
        <strain evidence="2 3">DSM 45348</strain>
    </source>
</reference>
<protein>
    <submittedName>
        <fullName evidence="2">Methyltransferase family protein</fullName>
    </submittedName>
</protein>
<evidence type="ECO:0000313" key="2">
    <source>
        <dbReference type="EMBL" id="PRY33286.1"/>
    </source>
</evidence>
<evidence type="ECO:0000259" key="1">
    <source>
        <dbReference type="Pfam" id="PF13649"/>
    </source>
</evidence>
<dbReference type="OrthoDB" id="8385759at2"/>
<dbReference type="GO" id="GO:0032259">
    <property type="term" value="P:methylation"/>
    <property type="evidence" value="ECO:0007669"/>
    <property type="project" value="UniProtKB-KW"/>
</dbReference>
<dbReference type="EMBL" id="PVZG01000001">
    <property type="protein sequence ID" value="PRY33286.1"/>
    <property type="molecule type" value="Genomic_DNA"/>
</dbReference>
<dbReference type="SUPFAM" id="SSF53335">
    <property type="entry name" value="S-adenosyl-L-methionine-dependent methyltransferases"/>
    <property type="match status" value="1"/>
</dbReference>
<dbReference type="AlphaFoldDB" id="A0A2T0SIN3"/>
<keyword evidence="3" id="KW-1185">Reference proteome</keyword>
<keyword evidence="2" id="KW-0489">Methyltransferase</keyword>
<dbReference type="Pfam" id="PF13649">
    <property type="entry name" value="Methyltransf_25"/>
    <property type="match status" value="1"/>
</dbReference>
<dbReference type="InterPro" id="IPR041698">
    <property type="entry name" value="Methyltransf_25"/>
</dbReference>
<proteinExistence type="predicted"/>
<dbReference type="RefSeq" id="WP_106124601.1">
    <property type="nucleotide sequence ID" value="NZ_PVZG01000001.1"/>
</dbReference>
<dbReference type="Proteomes" id="UP000239209">
    <property type="component" value="Unassembled WGS sequence"/>
</dbReference>
<dbReference type="GO" id="GO:0008168">
    <property type="term" value="F:methyltransferase activity"/>
    <property type="evidence" value="ECO:0007669"/>
    <property type="project" value="UniProtKB-KW"/>
</dbReference>
<gene>
    <name evidence="2" type="ORF">CLV70_101448</name>
</gene>
<dbReference type="InterPro" id="IPR029063">
    <property type="entry name" value="SAM-dependent_MTases_sf"/>
</dbReference>
<comment type="caution">
    <text evidence="2">The sequence shown here is derived from an EMBL/GenBank/DDBJ whole genome shotgun (WGS) entry which is preliminary data.</text>
</comment>
<dbReference type="Gene3D" id="3.40.50.150">
    <property type="entry name" value="Vaccinia Virus protein VP39"/>
    <property type="match status" value="1"/>
</dbReference>
<evidence type="ECO:0000313" key="3">
    <source>
        <dbReference type="Proteomes" id="UP000239209"/>
    </source>
</evidence>
<dbReference type="CDD" id="cd02440">
    <property type="entry name" value="AdoMet_MTases"/>
    <property type="match status" value="1"/>
</dbReference>
<keyword evidence="2" id="KW-0808">Transferase</keyword>